<evidence type="ECO:0000313" key="2">
    <source>
        <dbReference type="Proteomes" id="UP001552299"/>
    </source>
</evidence>
<evidence type="ECO:0000313" key="1">
    <source>
        <dbReference type="EMBL" id="KAL0906915.1"/>
    </source>
</evidence>
<dbReference type="EMBL" id="JANQDX010000018">
    <property type="protein sequence ID" value="KAL0906915.1"/>
    <property type="molecule type" value="Genomic_DNA"/>
</dbReference>
<accession>A0ABD0U447</accession>
<protein>
    <submittedName>
        <fullName evidence="1">Uncharacterized protein</fullName>
    </submittedName>
</protein>
<keyword evidence="2" id="KW-1185">Reference proteome</keyword>
<organism evidence="1 2">
    <name type="scientific">Dendrobium thyrsiflorum</name>
    <name type="common">Pinecone-like raceme dendrobium</name>
    <name type="synonym">Orchid</name>
    <dbReference type="NCBI Taxonomy" id="117978"/>
    <lineage>
        <taxon>Eukaryota</taxon>
        <taxon>Viridiplantae</taxon>
        <taxon>Streptophyta</taxon>
        <taxon>Embryophyta</taxon>
        <taxon>Tracheophyta</taxon>
        <taxon>Spermatophyta</taxon>
        <taxon>Magnoliopsida</taxon>
        <taxon>Liliopsida</taxon>
        <taxon>Asparagales</taxon>
        <taxon>Orchidaceae</taxon>
        <taxon>Epidendroideae</taxon>
        <taxon>Malaxideae</taxon>
        <taxon>Dendrobiinae</taxon>
        <taxon>Dendrobium</taxon>
    </lineage>
</organism>
<sequence length="103" mass="11834">MGRLWRSADEEGSEKGRSLVRRQWCRAGGWAVRSLRKDGDRDREGKCRRSLKSSLGPLLTMQKSSDRGEIQDFRDLIAPSAGFLNWNTHKTSNLRNTLRCLEN</sequence>
<gene>
    <name evidence="1" type="ORF">M5K25_025447</name>
</gene>
<reference evidence="1 2" key="1">
    <citation type="journal article" date="2024" name="Plant Biotechnol. J.">
        <title>Dendrobium thyrsiflorum genome and its molecular insights into genes involved in important horticultural traits.</title>
        <authorList>
            <person name="Chen B."/>
            <person name="Wang J.Y."/>
            <person name="Zheng P.J."/>
            <person name="Li K.L."/>
            <person name="Liang Y.M."/>
            <person name="Chen X.F."/>
            <person name="Zhang C."/>
            <person name="Zhao X."/>
            <person name="He X."/>
            <person name="Zhang G.Q."/>
            <person name="Liu Z.J."/>
            <person name="Xu Q."/>
        </authorList>
    </citation>
    <scope>NUCLEOTIDE SEQUENCE [LARGE SCALE GENOMIC DNA]</scope>
    <source>
        <strain evidence="1">GZMU011</strain>
    </source>
</reference>
<dbReference type="Proteomes" id="UP001552299">
    <property type="component" value="Unassembled WGS sequence"/>
</dbReference>
<proteinExistence type="predicted"/>
<comment type="caution">
    <text evidence="1">The sequence shown here is derived from an EMBL/GenBank/DDBJ whole genome shotgun (WGS) entry which is preliminary data.</text>
</comment>
<dbReference type="AlphaFoldDB" id="A0ABD0U447"/>
<name>A0ABD0U447_DENTH</name>